<evidence type="ECO:0000256" key="1">
    <source>
        <dbReference type="SAM" id="MobiDB-lite"/>
    </source>
</evidence>
<comment type="caution">
    <text evidence="2">The sequence shown here is derived from an EMBL/GenBank/DDBJ whole genome shotgun (WGS) entry which is preliminary data.</text>
</comment>
<gene>
    <name evidence="2" type="ORF">RFULGI_LOCUS4560</name>
</gene>
<name>A0A9N9B168_9GLOM</name>
<dbReference type="AlphaFoldDB" id="A0A9N9B168"/>
<feature type="non-terminal residue" evidence="2">
    <location>
        <position position="81"/>
    </location>
</feature>
<feature type="region of interest" description="Disordered" evidence="1">
    <location>
        <begin position="1"/>
        <end position="81"/>
    </location>
</feature>
<dbReference type="Proteomes" id="UP000789396">
    <property type="component" value="Unassembled WGS sequence"/>
</dbReference>
<dbReference type="EMBL" id="CAJVPZ010004605">
    <property type="protein sequence ID" value="CAG8548903.1"/>
    <property type="molecule type" value="Genomic_DNA"/>
</dbReference>
<reference evidence="2" key="1">
    <citation type="submission" date="2021-06" db="EMBL/GenBank/DDBJ databases">
        <authorList>
            <person name="Kallberg Y."/>
            <person name="Tangrot J."/>
            <person name="Rosling A."/>
        </authorList>
    </citation>
    <scope>NUCLEOTIDE SEQUENCE</scope>
    <source>
        <strain evidence="2">IN212</strain>
    </source>
</reference>
<proteinExistence type="predicted"/>
<accession>A0A9N9B168</accession>
<sequence length="81" mass="8892">MENLSSTTSTQHACSQSVSDTLHNTTDPKQPPQTDRSQSVSSNIPYKSTDPQLIFTNTPYKSTDPQPTSNNANPQKQPKNT</sequence>
<evidence type="ECO:0000313" key="3">
    <source>
        <dbReference type="Proteomes" id="UP000789396"/>
    </source>
</evidence>
<evidence type="ECO:0000313" key="2">
    <source>
        <dbReference type="EMBL" id="CAG8548903.1"/>
    </source>
</evidence>
<keyword evidence="3" id="KW-1185">Reference proteome</keyword>
<protein>
    <submittedName>
        <fullName evidence="2">18354_t:CDS:1</fullName>
    </submittedName>
</protein>
<organism evidence="2 3">
    <name type="scientific">Racocetra fulgida</name>
    <dbReference type="NCBI Taxonomy" id="60492"/>
    <lineage>
        <taxon>Eukaryota</taxon>
        <taxon>Fungi</taxon>
        <taxon>Fungi incertae sedis</taxon>
        <taxon>Mucoromycota</taxon>
        <taxon>Glomeromycotina</taxon>
        <taxon>Glomeromycetes</taxon>
        <taxon>Diversisporales</taxon>
        <taxon>Gigasporaceae</taxon>
        <taxon>Racocetra</taxon>
    </lineage>
</organism>